<dbReference type="PANTHER" id="PTHR38025:SF1">
    <property type="entry name" value="TRP OPERON REPRESSOR"/>
    <property type="match status" value="1"/>
</dbReference>
<dbReference type="InterPro" id="IPR013335">
    <property type="entry name" value="Trp_repress_bac"/>
</dbReference>
<keyword evidence="5" id="KW-0805">Transcription regulation</keyword>
<dbReference type="Pfam" id="PF01371">
    <property type="entry name" value="Trp_repressor"/>
    <property type="match status" value="1"/>
</dbReference>
<comment type="subcellular location">
    <subcellularLocation>
        <location evidence="1">Cytoplasm</location>
    </subcellularLocation>
</comment>
<keyword evidence="3" id="KW-0963">Cytoplasm</keyword>
<protein>
    <submittedName>
        <fullName evidence="8">Trp operon repressor</fullName>
    </submittedName>
</protein>
<reference evidence="9" key="1">
    <citation type="submission" date="2015-08" db="EMBL/GenBank/DDBJ databases">
        <authorList>
            <person name="Varghese N."/>
        </authorList>
    </citation>
    <scope>NUCLEOTIDE SEQUENCE [LARGE SCALE GENOMIC DNA]</scope>
    <source>
        <strain evidence="9">JCM 18476</strain>
    </source>
</reference>
<sequence>MQSLIHYLLDTPDSAAMEKKLNALLTPNEISEMQRRLQIFALLEEGVSQREIAKQLGVGIATVTRGSRALKELKDHE</sequence>
<keyword evidence="7" id="KW-0804">Transcription</keyword>
<evidence type="ECO:0000256" key="6">
    <source>
        <dbReference type="ARBA" id="ARBA00023125"/>
    </source>
</evidence>
<proteinExistence type="inferred from homology"/>
<evidence type="ECO:0000256" key="5">
    <source>
        <dbReference type="ARBA" id="ARBA00023015"/>
    </source>
</evidence>
<dbReference type="AlphaFoldDB" id="A0A0K6ITD5"/>
<dbReference type="InterPro" id="IPR010921">
    <property type="entry name" value="Trp_repressor/repl_initiator"/>
</dbReference>
<evidence type="ECO:0000313" key="9">
    <source>
        <dbReference type="Proteomes" id="UP000182769"/>
    </source>
</evidence>
<dbReference type="STRING" id="1137284.GCA_001418205_03546"/>
<evidence type="ECO:0000313" key="8">
    <source>
        <dbReference type="EMBL" id="CUB06376.1"/>
    </source>
</evidence>
<dbReference type="Proteomes" id="UP000182769">
    <property type="component" value="Unassembled WGS sequence"/>
</dbReference>
<gene>
    <name evidence="8" type="ORF">Ga0061065_11733</name>
</gene>
<dbReference type="GO" id="GO:0043565">
    <property type="term" value="F:sequence-specific DNA binding"/>
    <property type="evidence" value="ECO:0007669"/>
    <property type="project" value="InterPro"/>
</dbReference>
<name>A0A0K6ITD5_9GAMM</name>
<dbReference type="GO" id="GO:0005737">
    <property type="term" value="C:cytoplasm"/>
    <property type="evidence" value="ECO:0007669"/>
    <property type="project" value="UniProtKB-SubCell"/>
</dbReference>
<evidence type="ECO:0000256" key="2">
    <source>
        <dbReference type="ARBA" id="ARBA00007027"/>
    </source>
</evidence>
<keyword evidence="4" id="KW-0678">Repressor</keyword>
<dbReference type="GO" id="GO:0003700">
    <property type="term" value="F:DNA-binding transcription factor activity"/>
    <property type="evidence" value="ECO:0007669"/>
    <property type="project" value="InterPro"/>
</dbReference>
<comment type="similarity">
    <text evidence="2">Belongs to the TrpR family.</text>
</comment>
<dbReference type="PANTHER" id="PTHR38025">
    <property type="entry name" value="TRP OPERON REPRESSOR"/>
    <property type="match status" value="1"/>
</dbReference>
<evidence type="ECO:0000256" key="1">
    <source>
        <dbReference type="ARBA" id="ARBA00004496"/>
    </source>
</evidence>
<dbReference type="Gene3D" id="1.10.1270.10">
    <property type="entry name" value="TrpR-like"/>
    <property type="match status" value="1"/>
</dbReference>
<dbReference type="InterPro" id="IPR038116">
    <property type="entry name" value="TrpR-like_sf"/>
</dbReference>
<accession>A0A0K6ITD5</accession>
<evidence type="ECO:0000256" key="7">
    <source>
        <dbReference type="ARBA" id="ARBA00023163"/>
    </source>
</evidence>
<keyword evidence="9" id="KW-1185">Reference proteome</keyword>
<dbReference type="EMBL" id="CYHG01000017">
    <property type="protein sequence ID" value="CUB06376.1"/>
    <property type="molecule type" value="Genomic_DNA"/>
</dbReference>
<dbReference type="InterPro" id="IPR000831">
    <property type="entry name" value="Trp_repress"/>
</dbReference>
<evidence type="ECO:0000256" key="3">
    <source>
        <dbReference type="ARBA" id="ARBA00022490"/>
    </source>
</evidence>
<keyword evidence="6" id="KW-0238">DNA-binding</keyword>
<dbReference type="OrthoDB" id="5704033at2"/>
<dbReference type="SUPFAM" id="SSF48295">
    <property type="entry name" value="TrpR-like"/>
    <property type="match status" value="1"/>
</dbReference>
<evidence type="ECO:0000256" key="4">
    <source>
        <dbReference type="ARBA" id="ARBA00022491"/>
    </source>
</evidence>
<organism evidence="8 9">
    <name type="scientific">Marinomonas fungiae</name>
    <dbReference type="NCBI Taxonomy" id="1137284"/>
    <lineage>
        <taxon>Bacteria</taxon>
        <taxon>Pseudomonadati</taxon>
        <taxon>Pseudomonadota</taxon>
        <taxon>Gammaproteobacteria</taxon>
        <taxon>Oceanospirillales</taxon>
        <taxon>Oceanospirillaceae</taxon>
        <taxon>Marinomonas</taxon>
    </lineage>
</organism>